<evidence type="ECO:0000313" key="3">
    <source>
        <dbReference type="Proteomes" id="UP000008634"/>
    </source>
</evidence>
<dbReference type="KEGG" id="cao:Celal_1110"/>
<feature type="domain" description="Fibronectin type-III" evidence="1">
    <location>
        <begin position="294"/>
        <end position="387"/>
    </location>
</feature>
<dbReference type="Proteomes" id="UP000008634">
    <property type="component" value="Chromosome"/>
</dbReference>
<dbReference type="HOGENOM" id="CLU_237021_0_0_10"/>
<dbReference type="STRING" id="688270.Celal_1110"/>
<dbReference type="PROSITE" id="PS50853">
    <property type="entry name" value="FN3"/>
    <property type="match status" value="1"/>
</dbReference>
<dbReference type="EMBL" id="CP002453">
    <property type="protein sequence ID" value="ADV48432.1"/>
    <property type="molecule type" value="Genomic_DNA"/>
</dbReference>
<dbReference type="CDD" id="cd00063">
    <property type="entry name" value="FN3"/>
    <property type="match status" value="1"/>
</dbReference>
<dbReference type="InterPro" id="IPR036116">
    <property type="entry name" value="FN3_sf"/>
</dbReference>
<dbReference type="eggNOG" id="COG3179">
    <property type="taxonomic scope" value="Bacteria"/>
</dbReference>
<proteinExistence type="predicted"/>
<dbReference type="InterPro" id="IPR013783">
    <property type="entry name" value="Ig-like_fold"/>
</dbReference>
<reference evidence="2 3" key="1">
    <citation type="journal article" date="2010" name="Stand. Genomic Sci.">
        <title>Complete genome sequence of Cellulophaga algicola type strain (IC166).</title>
        <authorList>
            <person name="Abt B."/>
            <person name="Lu M."/>
            <person name="Misra M."/>
            <person name="Han C."/>
            <person name="Nolan M."/>
            <person name="Lucas S."/>
            <person name="Hammon N."/>
            <person name="Deshpande S."/>
            <person name="Cheng J.F."/>
            <person name="Tapia R."/>
            <person name="Goodwin L."/>
            <person name="Pitluck S."/>
            <person name="Liolios K."/>
            <person name="Pagani I."/>
            <person name="Ivanova N."/>
            <person name="Mavromatis K."/>
            <person name="Ovchinikova G."/>
            <person name="Pati A."/>
            <person name="Chen A."/>
            <person name="Palaniappan K."/>
            <person name="Land M."/>
            <person name="Hauser L."/>
            <person name="Chang Y.J."/>
            <person name="Jeffries C.D."/>
            <person name="Detter J.C."/>
            <person name="Brambilla E."/>
            <person name="Rohde M."/>
            <person name="Tindall B.J."/>
            <person name="Goker M."/>
            <person name="Woyke T."/>
            <person name="Bristow J."/>
            <person name="Eisen J.A."/>
            <person name="Markowitz V."/>
            <person name="Hugenholtz P."/>
            <person name="Kyrpides N.C."/>
            <person name="Klenk H.P."/>
            <person name="Lapidus A."/>
        </authorList>
    </citation>
    <scope>NUCLEOTIDE SEQUENCE [LARGE SCALE GENOMIC DNA]</scope>
    <source>
        <strain evidence="3">DSM 14237 / IC166 / ACAM 630</strain>
    </source>
</reference>
<organism evidence="2 3">
    <name type="scientific">Cellulophaga algicola (strain DSM 14237 / IC166 / ACAM 630)</name>
    <dbReference type="NCBI Taxonomy" id="688270"/>
    <lineage>
        <taxon>Bacteria</taxon>
        <taxon>Pseudomonadati</taxon>
        <taxon>Bacteroidota</taxon>
        <taxon>Flavobacteriia</taxon>
        <taxon>Flavobacteriales</taxon>
        <taxon>Flavobacteriaceae</taxon>
        <taxon>Cellulophaga</taxon>
    </lineage>
</organism>
<dbReference type="SUPFAM" id="SSF49265">
    <property type="entry name" value="Fibronectin type III"/>
    <property type="match status" value="1"/>
</dbReference>
<dbReference type="InterPro" id="IPR003961">
    <property type="entry name" value="FN3_dom"/>
</dbReference>
<dbReference type="OrthoDB" id="1521695at2"/>
<keyword evidence="3" id="KW-1185">Reference proteome</keyword>
<accession>E6X5R6</accession>
<evidence type="ECO:0000259" key="1">
    <source>
        <dbReference type="PROSITE" id="PS50853"/>
    </source>
</evidence>
<sequence length="1724" mass="191327">MKLHYNRYLKNAFFLVFLILASSLWGQGGAFPVQIIPQVTPPPPIYLSHYADASTINSPLRVQIILNDLNIQNREVRLKTYFQGGGISFQSNDFVTGSSSLFLEGGVPLILTNVELAPYFKFENITGISPNVYGNAIPEGTYQICFEVYDLATGNRLSSKSCATTVVFQNEPPFLISPRNKTNIAERNPQNIVFQWTPRSINVTNVEYELSLVEIWDTQIDPQAAFLSSPPIFQTTTTATTYVFGPSDPLLLSGKNYAWRIQAKAKQGTEEIGLFKNQGYSEIFSFSHASACDLPLGINHDVKGSTNANIFWDDFSTDVPEYTVRYRKNSSPSGESEGEWFFNKTTSNTTSLWDLKAGTTYEYQIQKKCAVTKSDWSITKQFTTHIADNEESVYECGITPDFSLSNTDPLEALTKGEKFTAGDFPIHVLEVSGSKGRFTGKGYVTIPYLNSIRVGVEFTNILINTDKQLAEGTVITMFDPDLKNILDVDDAIETVGNVAEAVGEPFEGDNDLDEIHVNWDIDPDKDIKIEDGILIITNPANKATETSPLGDDKVIVDKSGQTYHIDAEGKITKGEKIDPSGGVTNGNVTGVSNKGEIEALTAKGIQVTFESDGIYGYDIMPTIENEKLNKEYTTIPDAEGGKYTLSHIAVEKEKAINVTAKVALSSTSEYNLSDLKFKTKVGELVRIMATSEDNNTITLNVTGHYTLESETIYAVVTQKQDTTKQLIAGAFTLAHFEDRAINIVLVSIDKAPLPDTAEIARIFKKGVATLNFETTTASLNGTNLLGDDDRLQIADNAWLNAYNEEQNSVLNHIKSQIENFDKNKYYVLIFNKDFKTSRSIAGFMPLQRQFGFVFNGALATGEESKGDLTAVTAHELGHGIFALQHPFTEYGTEEKATDWLMDYKDGAIDLNHMNWAQMHNPALKFYVFQDEEDGEYEPWKYLSTSNILASIPENLIDVTITGASFISRGGIIFSLPQNTKDLTFFDNGTLYAFTIEGIRYVSCTDSTTETKFKGYSEDCGKVDDYKDRITQSLDFSTTIKTYYAKGNKGDCAEISIFEGAYTGARVSSTNDGISASTNSFKTFEDVVSNISQKETIKTGLFSCLKNKDLKTIYKYVEYKFPDYKNLDSLFTRLNKLNNVSLSGFLADSIPSIQKQTFNVKFNIAEENSVIFFKESLDNYLKGKSDSEISDINLKIDLTINGRDLFDISTGKDILNCVLNWDNSFQPENSFLPACIWYNVETDFKYATIDPAFQIGIADGGIITVTDIAKLIDTGINISQAYTFGLLLLPEDELENEITRLLEVLAKIQANVSVQSVKAIDPTEITTYLMKLKASKGAFDIYQNIQSSFAKSSTSFAVKQLLDVLKTENPEKFESWQDWIKTNDIKVVAEITQNQQLLRDNFIKGLEFLELLTNPAHDAVRDQLLVTIVDEIDNYFTTISETNSVARYYQGKIAFQVISEVAIAVSTSGGGNIATLLSKAGNLSTKTIRLSTRIALKKFKKIGKLSFRKKGDLLLDDDVIAKILANESLELNIEKLPNTININETQKLDEILDTDYILTDKTEGSGKLTFVEKDGEKYVVVDDVSGLAKKVGKSVDELTGSVDEWVGLQRSMTTSNNQRRQFNTATVVYNKSTGKYYYGANKGIVKSGSDIHPTLANKLPAESTNGYKLGNCAECDGVNQALNDGANWSDLQMHTRGIQWDTGATFPKPLCSNCDITFDGIEIIQ</sequence>
<dbReference type="Gene3D" id="2.60.40.10">
    <property type="entry name" value="Immunoglobulins"/>
    <property type="match status" value="1"/>
</dbReference>
<name>E6X5R6_CELAD</name>
<evidence type="ECO:0000313" key="2">
    <source>
        <dbReference type="EMBL" id="ADV48432.1"/>
    </source>
</evidence>
<gene>
    <name evidence="2" type="ordered locus">Celal_1110</name>
</gene>
<protein>
    <submittedName>
        <fullName evidence="2">Fibronectin type III domain protein</fullName>
    </submittedName>
</protein>
<dbReference type="RefSeq" id="WP_013549918.1">
    <property type="nucleotide sequence ID" value="NC_014934.1"/>
</dbReference>